<keyword evidence="6" id="KW-1185">Reference proteome</keyword>
<dbReference type="InterPro" id="IPR020568">
    <property type="entry name" value="Ribosomal_Su5_D2-typ_SF"/>
</dbReference>
<dbReference type="Gene3D" id="3.30.230.10">
    <property type="match status" value="1"/>
</dbReference>
<evidence type="ECO:0000313" key="5">
    <source>
        <dbReference type="EMBL" id="QGV78442.1"/>
    </source>
</evidence>
<dbReference type="InterPro" id="IPR014721">
    <property type="entry name" value="Ribsml_uS5_D2-typ_fold_subgr"/>
</dbReference>
<name>A0A6I6FEH7_9ACTN</name>
<dbReference type="OrthoDB" id="4281718at2"/>
<evidence type="ECO:0000256" key="2">
    <source>
        <dbReference type="ARBA" id="ARBA00023134"/>
    </source>
</evidence>
<sequence length="136" mass="14294">MAGLPVPVPGVAVRYWFVGACGPFALFDADFEPPGPDGESEFLNLVPAKLLPPEFVAPLWEGILAGLGGTAAAVLLTHGRYHEVDSSEWGFRRAGEMAGRAALVRAGLLPPEEGPPARYVPAPGTTGGRRRHPGSR</sequence>
<dbReference type="Proteomes" id="UP000422572">
    <property type="component" value="Chromosome"/>
</dbReference>
<organism evidence="5 6">
    <name type="scientific">Streptomyces ficellus</name>
    <dbReference type="NCBI Taxonomy" id="1977088"/>
    <lineage>
        <taxon>Bacteria</taxon>
        <taxon>Bacillati</taxon>
        <taxon>Actinomycetota</taxon>
        <taxon>Actinomycetes</taxon>
        <taxon>Kitasatosporales</taxon>
        <taxon>Streptomycetaceae</taxon>
        <taxon>Streptomyces</taxon>
    </lineage>
</organism>
<dbReference type="GO" id="GO:0005525">
    <property type="term" value="F:GTP binding"/>
    <property type="evidence" value="ECO:0007669"/>
    <property type="project" value="UniProtKB-KW"/>
</dbReference>
<protein>
    <recommendedName>
        <fullName evidence="4">Translation elongation factor EFG/EF2 domain-containing protein</fullName>
    </recommendedName>
</protein>
<keyword evidence="2" id="KW-0342">GTP-binding</keyword>
<proteinExistence type="predicted"/>
<dbReference type="Pfam" id="PF03764">
    <property type="entry name" value="EFG_IV"/>
    <property type="match status" value="1"/>
</dbReference>
<dbReference type="SUPFAM" id="SSF54211">
    <property type="entry name" value="Ribosomal protein S5 domain 2-like"/>
    <property type="match status" value="1"/>
</dbReference>
<reference evidence="5 6" key="1">
    <citation type="submission" date="2018-12" db="EMBL/GenBank/DDBJ databases">
        <title>Complete genome sequence of Streptomyces ficellus NRRL8067, the producer of ficellomycin, feldamycin and nojirimycin.</title>
        <authorList>
            <person name="Zhang H."/>
            <person name="Yue R."/>
            <person name="Liu Y."/>
            <person name="Li M."/>
            <person name="Mu H."/>
            <person name="Zhang J."/>
        </authorList>
    </citation>
    <scope>NUCLEOTIDE SEQUENCE [LARGE SCALE GENOMIC DNA]</scope>
    <source>
        <strain evidence="5 6">NRRL 8067</strain>
    </source>
</reference>
<accession>A0A6I6FEH7</accession>
<dbReference type="AlphaFoldDB" id="A0A6I6FEH7"/>
<evidence type="ECO:0000259" key="4">
    <source>
        <dbReference type="Pfam" id="PF03764"/>
    </source>
</evidence>
<gene>
    <name evidence="5" type="ORF">EIZ62_09450</name>
</gene>
<feature type="domain" description="Translation elongation factor EFG/EF2" evidence="4">
    <location>
        <begin position="60"/>
        <end position="106"/>
    </location>
</feature>
<dbReference type="InterPro" id="IPR005517">
    <property type="entry name" value="Transl_elong_EFG/EF2_IV"/>
</dbReference>
<evidence type="ECO:0000256" key="3">
    <source>
        <dbReference type="SAM" id="MobiDB-lite"/>
    </source>
</evidence>
<evidence type="ECO:0000256" key="1">
    <source>
        <dbReference type="ARBA" id="ARBA00022741"/>
    </source>
</evidence>
<evidence type="ECO:0000313" key="6">
    <source>
        <dbReference type="Proteomes" id="UP000422572"/>
    </source>
</evidence>
<keyword evidence="1" id="KW-0547">Nucleotide-binding</keyword>
<feature type="region of interest" description="Disordered" evidence="3">
    <location>
        <begin position="108"/>
        <end position="136"/>
    </location>
</feature>
<dbReference type="KEGG" id="sfic:EIZ62_09450"/>
<dbReference type="RefSeq" id="WP_156692243.1">
    <property type="nucleotide sequence ID" value="NZ_CP034279.1"/>
</dbReference>
<dbReference type="EMBL" id="CP034279">
    <property type="protein sequence ID" value="QGV78442.1"/>
    <property type="molecule type" value="Genomic_DNA"/>
</dbReference>